<protein>
    <recommendedName>
        <fullName evidence="1">BTB domain-containing protein</fullName>
    </recommendedName>
</protein>
<organism evidence="2 3">
    <name type="scientific">Lentinus tigrinus ALCF2SS1-6</name>
    <dbReference type="NCBI Taxonomy" id="1328759"/>
    <lineage>
        <taxon>Eukaryota</taxon>
        <taxon>Fungi</taxon>
        <taxon>Dikarya</taxon>
        <taxon>Basidiomycota</taxon>
        <taxon>Agaricomycotina</taxon>
        <taxon>Agaricomycetes</taxon>
        <taxon>Polyporales</taxon>
        <taxon>Polyporaceae</taxon>
        <taxon>Lentinus</taxon>
    </lineage>
</organism>
<dbReference type="Pfam" id="PF00651">
    <property type="entry name" value="BTB"/>
    <property type="match status" value="1"/>
</dbReference>
<evidence type="ECO:0000313" key="2">
    <source>
        <dbReference type="EMBL" id="RPD62324.1"/>
    </source>
</evidence>
<dbReference type="CDD" id="cd18186">
    <property type="entry name" value="BTB_POZ_ZBTB_KLHL-like"/>
    <property type="match status" value="1"/>
</dbReference>
<dbReference type="InterPro" id="IPR000210">
    <property type="entry name" value="BTB/POZ_dom"/>
</dbReference>
<gene>
    <name evidence="2" type="ORF">L227DRAFT_544801</name>
</gene>
<proteinExistence type="predicted"/>
<name>A0A5C2SGJ7_9APHY</name>
<evidence type="ECO:0000313" key="3">
    <source>
        <dbReference type="Proteomes" id="UP000313359"/>
    </source>
</evidence>
<reference evidence="2" key="1">
    <citation type="journal article" date="2018" name="Genome Biol. Evol.">
        <title>Genomics and development of Lentinus tigrinus, a white-rot wood-decaying mushroom with dimorphic fruiting bodies.</title>
        <authorList>
            <person name="Wu B."/>
            <person name="Xu Z."/>
            <person name="Knudson A."/>
            <person name="Carlson A."/>
            <person name="Chen N."/>
            <person name="Kovaka S."/>
            <person name="LaButti K."/>
            <person name="Lipzen A."/>
            <person name="Pennachio C."/>
            <person name="Riley R."/>
            <person name="Schakwitz W."/>
            <person name="Umezawa K."/>
            <person name="Ohm R.A."/>
            <person name="Grigoriev I.V."/>
            <person name="Nagy L.G."/>
            <person name="Gibbons J."/>
            <person name="Hibbett D."/>
        </authorList>
    </citation>
    <scope>NUCLEOTIDE SEQUENCE [LARGE SCALE GENOMIC DNA]</scope>
    <source>
        <strain evidence="2">ALCF2SS1-6</strain>
    </source>
</reference>
<dbReference type="OrthoDB" id="2879636at2759"/>
<sequence length="339" mass="38813">MLPASRATIPSKQRGEPWFEDGNVIVLTEDTASDVTVAFKVHRGVLARHSEVFQSMFELPPPTAEDVEVADGCQVVRMYDRPTELSALIRALYDGASFQHQSIQDFYYIAGILRLATKYFIAHLRRQAIRHLLDTWPHTLQGHDRFIDRAMKSPLVGDLTYPYVHPLHVLNLARETHVNIVVPSALYFLSLYQLPDILRADHPKLQVEHPSRPSSQLSARDLQDYTLMYQHRIDVILDFIRQNCCERATTKGCSGQPGLCQKAFYRLGSRLSRSWVVRTGPLTYTVQVIDELAEDPNVCTQCRRTFKRDVLALREKIWAELPGIIGLPSWKELEKMDMS</sequence>
<dbReference type="InterPro" id="IPR011333">
    <property type="entry name" value="SKP1/BTB/POZ_sf"/>
</dbReference>
<dbReference type="Proteomes" id="UP000313359">
    <property type="component" value="Unassembled WGS sequence"/>
</dbReference>
<keyword evidence="3" id="KW-1185">Reference proteome</keyword>
<dbReference type="Gene3D" id="3.30.710.10">
    <property type="entry name" value="Potassium Channel Kv1.1, Chain A"/>
    <property type="match status" value="1"/>
</dbReference>
<dbReference type="AlphaFoldDB" id="A0A5C2SGJ7"/>
<dbReference type="PROSITE" id="PS50097">
    <property type="entry name" value="BTB"/>
    <property type="match status" value="1"/>
</dbReference>
<evidence type="ECO:0000259" key="1">
    <source>
        <dbReference type="PROSITE" id="PS50097"/>
    </source>
</evidence>
<dbReference type="STRING" id="1328759.A0A5C2SGJ7"/>
<feature type="domain" description="BTB" evidence="1">
    <location>
        <begin position="22"/>
        <end position="95"/>
    </location>
</feature>
<dbReference type="SUPFAM" id="SSF54695">
    <property type="entry name" value="POZ domain"/>
    <property type="match status" value="1"/>
</dbReference>
<dbReference type="EMBL" id="ML122259">
    <property type="protein sequence ID" value="RPD62324.1"/>
    <property type="molecule type" value="Genomic_DNA"/>
</dbReference>
<accession>A0A5C2SGJ7</accession>